<dbReference type="Gene3D" id="3.40.720.10">
    <property type="entry name" value="Alkaline Phosphatase, subunit A"/>
    <property type="match status" value="1"/>
</dbReference>
<keyword evidence="2" id="KW-1185">Reference proteome</keyword>
<dbReference type="RefSeq" id="WP_408622733.1">
    <property type="nucleotide sequence ID" value="NZ_JBEQCT010000002.1"/>
</dbReference>
<accession>A0ABW9G4E8</accession>
<name>A0ABW9G4E8_9GAMM</name>
<sequence>MSRRVIYIVLDGLSHSVAHQHMGYLLALTEAQQASYYCLECELPAISRPLYECLLTGATPIESGIVNNAITRLSNQVSLFDLAKEAGKTTAAAAYHWISELYNRSPYQACRDRFTVAPDLPIQYGLFYHQDHYPDDHLFLDAEYLRRQYDPDLLLIHPMNIDDAGHKYSLDSPQYRNQARQTDRILSDWLPAWIAAGYQIIVTADHGMNNDFNHCGILPEERQVPLFVIGDAFSHDSSAKPLQRQLCGIVADLLQLEHAKARCQALLKESS</sequence>
<gene>
    <name evidence="1" type="ORF">ABUE30_05615</name>
</gene>
<dbReference type="EMBL" id="JBEQCT010000002">
    <property type="protein sequence ID" value="MFM2484549.1"/>
    <property type="molecule type" value="Genomic_DNA"/>
</dbReference>
<dbReference type="InterPro" id="IPR002591">
    <property type="entry name" value="Phosphodiest/P_Trfase"/>
</dbReference>
<proteinExistence type="predicted"/>
<protein>
    <submittedName>
        <fullName evidence="1">Alkaline phosphatase family protein</fullName>
    </submittedName>
</protein>
<organism evidence="1 2">
    <name type="scientific">Celerinatantimonas yamalensis</name>
    <dbReference type="NCBI Taxonomy" id="559956"/>
    <lineage>
        <taxon>Bacteria</taxon>
        <taxon>Pseudomonadati</taxon>
        <taxon>Pseudomonadota</taxon>
        <taxon>Gammaproteobacteria</taxon>
        <taxon>Celerinatantimonadaceae</taxon>
        <taxon>Celerinatantimonas</taxon>
    </lineage>
</organism>
<dbReference type="InterPro" id="IPR017850">
    <property type="entry name" value="Alkaline_phosphatase_core_sf"/>
</dbReference>
<dbReference type="SUPFAM" id="SSF53649">
    <property type="entry name" value="Alkaline phosphatase-like"/>
    <property type="match status" value="1"/>
</dbReference>
<evidence type="ECO:0000313" key="2">
    <source>
        <dbReference type="Proteomes" id="UP001629953"/>
    </source>
</evidence>
<dbReference type="Proteomes" id="UP001629953">
    <property type="component" value="Unassembled WGS sequence"/>
</dbReference>
<evidence type="ECO:0000313" key="1">
    <source>
        <dbReference type="EMBL" id="MFM2484549.1"/>
    </source>
</evidence>
<comment type="caution">
    <text evidence="1">The sequence shown here is derived from an EMBL/GenBank/DDBJ whole genome shotgun (WGS) entry which is preliminary data.</text>
</comment>
<reference evidence="1 2" key="1">
    <citation type="journal article" date="2013" name="Int. J. Syst. Evol. Microbiol.">
        <title>Celerinatantimonas yamalensis sp. nov., a cold-adapted diazotrophic bacterium from a cold permafrost brine.</title>
        <authorList>
            <person name="Shcherbakova V."/>
            <person name="Chuvilskaya N."/>
            <person name="Rivkina E."/>
            <person name="Demidov N."/>
            <person name="Uchaeva V."/>
            <person name="Suetin S."/>
            <person name="Suzina N."/>
            <person name="Gilichinsky D."/>
        </authorList>
    </citation>
    <scope>NUCLEOTIDE SEQUENCE [LARGE SCALE GENOMIC DNA]</scope>
    <source>
        <strain evidence="1 2">C7</strain>
    </source>
</reference>
<dbReference type="Pfam" id="PF01663">
    <property type="entry name" value="Phosphodiest"/>
    <property type="match status" value="1"/>
</dbReference>